<name>Q094J6_STIAD</name>
<proteinExistence type="predicted"/>
<accession>Q094J6</accession>
<organism evidence="2 4">
    <name type="scientific">Stigmatella aurantiaca (strain DW4/3-1)</name>
    <dbReference type="NCBI Taxonomy" id="378806"/>
    <lineage>
        <taxon>Bacteria</taxon>
        <taxon>Pseudomonadati</taxon>
        <taxon>Myxococcota</taxon>
        <taxon>Myxococcia</taxon>
        <taxon>Myxococcales</taxon>
        <taxon>Cystobacterineae</taxon>
        <taxon>Archangiaceae</taxon>
        <taxon>Stigmatella</taxon>
    </lineage>
</organism>
<evidence type="ECO:0000313" key="2">
    <source>
        <dbReference type="EMBL" id="EAU67147.1"/>
    </source>
</evidence>
<keyword evidence="3" id="KW-1185">Reference proteome</keyword>
<reference evidence="1 3" key="2">
    <citation type="journal article" date="2011" name="Mol. Biol. Evol.">
        <title>Comparative genomic analysis of fruiting body formation in Myxococcales.</title>
        <authorList>
            <person name="Huntley S."/>
            <person name="Hamann N."/>
            <person name="Wegener-Feldbrugge S."/>
            <person name="Treuner-Lange A."/>
            <person name="Kube M."/>
            <person name="Reinhardt R."/>
            <person name="Klages S."/>
            <person name="Muller R."/>
            <person name="Ronning C.M."/>
            <person name="Nierman W.C."/>
            <person name="Sogaard-Andersen L."/>
        </authorList>
    </citation>
    <scope>NUCLEOTIDE SEQUENCE [LARGE SCALE GENOMIC DNA]</scope>
    <source>
        <strain evidence="1 3">DW4/3-1</strain>
    </source>
</reference>
<dbReference type="EMBL" id="CP002271">
    <property type="protein sequence ID" value="ADO68614.1"/>
    <property type="molecule type" value="Genomic_DNA"/>
</dbReference>
<gene>
    <name evidence="1" type="ordered locus">STAUR_0810</name>
    <name evidence="2" type="ORF">STIAU_0516</name>
</gene>
<evidence type="ECO:0000313" key="4">
    <source>
        <dbReference type="Proteomes" id="UP000032702"/>
    </source>
</evidence>
<dbReference type="STRING" id="378806.STAUR_0810"/>
<dbReference type="RefSeq" id="WP_002613292.1">
    <property type="nucleotide sequence ID" value="NC_014623.1"/>
</dbReference>
<dbReference type="OrthoDB" id="444138at2"/>
<protein>
    <submittedName>
        <fullName evidence="1">Conserved uncharacterized protein</fullName>
    </submittedName>
</protein>
<dbReference type="Proteomes" id="UP000032702">
    <property type="component" value="Unassembled WGS sequence"/>
</dbReference>
<dbReference type="EMBL" id="AAMD01000039">
    <property type="protein sequence ID" value="EAU67147.1"/>
    <property type="molecule type" value="Genomic_DNA"/>
</dbReference>
<evidence type="ECO:0000313" key="1">
    <source>
        <dbReference type="EMBL" id="ADO68614.1"/>
    </source>
</evidence>
<dbReference type="KEGG" id="sur:STAUR_0810"/>
<dbReference type="HOGENOM" id="CLU_570643_0_0_7"/>
<dbReference type="Proteomes" id="UP000001351">
    <property type="component" value="Chromosome"/>
</dbReference>
<dbReference type="eggNOG" id="ENOG502Z93N">
    <property type="taxonomic scope" value="Bacteria"/>
</dbReference>
<dbReference type="AlphaFoldDB" id="Q094J6"/>
<reference evidence="2 4" key="1">
    <citation type="submission" date="2006-04" db="EMBL/GenBank/DDBJ databases">
        <authorList>
            <person name="Nierman W.C."/>
        </authorList>
    </citation>
    <scope>NUCLEOTIDE SEQUENCE [LARGE SCALE GENOMIC DNA]</scope>
    <source>
        <strain evidence="2 4">DW4/3-1</strain>
    </source>
</reference>
<sequence length="489" mass="55039">MDAAWARAEQVAREDLVMFVNACFSCTGQREFYNDGRGQAVSIDFLHAYILGNYRRLYSRTLAAGINHFNQAQIILNLLATGAQTRPEDRREEGALIAMALRALPPQRAYRVLEVMRERRINNRRARAITRQYLAGRQDLNFDALKYRPKLRAAVAHGHLKLAGELNPFLFQGWRKRVYTTPLLETFRRAHYEQAAIFELPFTIAEGFARKHNIPRDVFLTRIQPRLTSAERLRLQGSAARVETSLAIDLGRTPLTKLALYVLSLKLDTRRERRAELHAALEQAATRTLRQASVPLGRVAAVLDNSYSASGSSEKRRRPLGVVLAAHYLLSALAREYRAFWTRPAEEPLFLEARGQTDLSTPLLDALEWKPDLVVVVSDGYDNDPPNAVAEVTRIFRTKLDPSRRTSIIHANPVFASELYAPRGIGAQVPTVGVRDAEDLPTVLGFARFAEGAAPLSELENYLAARVRRMLEPGQRPVQPVELTGEEEA</sequence>
<dbReference type="PATRIC" id="fig|378806.16.peg.6362"/>
<evidence type="ECO:0000313" key="3">
    <source>
        <dbReference type="Proteomes" id="UP000001351"/>
    </source>
</evidence>